<keyword evidence="1" id="KW-0472">Membrane</keyword>
<protein>
    <recommendedName>
        <fullName evidence="4">RCK N-terminal domain-containing protein</fullName>
    </recommendedName>
</protein>
<reference evidence="2" key="1">
    <citation type="submission" date="2011-08" db="EMBL/GenBank/DDBJ databases">
        <authorList>
            <consortium name="The Broad Institute Genome Sequencing Platform"/>
            <person name="Earl A."/>
            <person name="Ward D."/>
            <person name="Feldgarden M."/>
            <person name="Gevers D."/>
            <person name="Sizova M."/>
            <person name="Hazen A."/>
            <person name="Epstein S."/>
            <person name="Young S.K."/>
            <person name="Zeng Q."/>
            <person name="Gargeya S."/>
            <person name="Fitzgerald M."/>
            <person name="Haas B."/>
            <person name="Abouelleil A."/>
            <person name="Alvarado L."/>
            <person name="Arachchi H.M."/>
            <person name="Berlin A."/>
            <person name="Brown A."/>
            <person name="Chapman S.B."/>
            <person name="Chen Z."/>
            <person name="Dunbar C."/>
            <person name="Freedman E."/>
            <person name="Gearin G."/>
            <person name="Gellesch M."/>
            <person name="Goldberg J."/>
            <person name="Griggs A."/>
            <person name="Gujja S."/>
            <person name="Heiman D."/>
            <person name="Howarth C."/>
            <person name="Larson L."/>
            <person name="Lui A."/>
            <person name="MacDonald P.J.P."/>
            <person name="Montmayeur A."/>
            <person name="Murphy C."/>
            <person name="Neiman D."/>
            <person name="Pearson M."/>
            <person name="Priest M."/>
            <person name="Roberts A."/>
            <person name="Saif S."/>
            <person name="Shea T."/>
            <person name="Shenoy N."/>
            <person name="Sisk P."/>
            <person name="Stolte C."/>
            <person name="Sykes S."/>
            <person name="Wortman J."/>
            <person name="Nusbaum C."/>
            <person name="Birren B."/>
        </authorList>
    </citation>
    <scope>NUCLEOTIDE SEQUENCE</scope>
    <source>
        <strain evidence="2">ACB1</strain>
    </source>
</reference>
<dbReference type="EMBL" id="AFZC02000003">
    <property type="protein sequence ID" value="EHL10696.1"/>
    <property type="molecule type" value="Genomic_DNA"/>
</dbReference>
<dbReference type="Gene3D" id="6.20.350.10">
    <property type="match status" value="1"/>
</dbReference>
<keyword evidence="3" id="KW-1185">Reference proteome</keyword>
<dbReference type="PATRIC" id="fig|796943.3.peg.1305"/>
<evidence type="ECO:0008006" key="4">
    <source>
        <dbReference type="Google" id="ProtNLM"/>
    </source>
</evidence>
<proteinExistence type="predicted"/>
<keyword evidence="1" id="KW-0812">Transmembrane</keyword>
<dbReference type="AlphaFoldDB" id="G9WNF9"/>
<keyword evidence="1" id="KW-1133">Transmembrane helix</keyword>
<dbReference type="Proteomes" id="UP000018461">
    <property type="component" value="Unassembled WGS sequence"/>
</dbReference>
<evidence type="ECO:0000256" key="1">
    <source>
        <dbReference type="SAM" id="Phobius"/>
    </source>
</evidence>
<accession>G9WNF9</accession>
<gene>
    <name evidence="2" type="ORF">HMPREF9625_00892</name>
</gene>
<dbReference type="STRING" id="796943.HMPREF9625_00892"/>
<dbReference type="RefSeq" id="WP_009534750.1">
    <property type="nucleotide sequence ID" value="NZ_KE148312.1"/>
</dbReference>
<feature type="transmembrane region" description="Helical" evidence="1">
    <location>
        <begin position="12"/>
        <end position="34"/>
    </location>
</feature>
<comment type="caution">
    <text evidence="2">The sequence shown here is derived from an EMBL/GenBank/DDBJ whole genome shotgun (WGS) entry which is preliminary data.</text>
</comment>
<reference evidence="2" key="2">
    <citation type="submission" date="2013-03" db="EMBL/GenBank/DDBJ databases">
        <title>The Genome Sequence of Oribacterium sp. ACB1.</title>
        <authorList>
            <consortium name="The Broad Institute Genomics Platform"/>
            <consortium name="The Broad Institute Genome Sequencing Center for Infectious Disease"/>
            <person name="Earl A."/>
            <person name="Ward D."/>
            <person name="Feldgarden M."/>
            <person name="Gevers D."/>
            <person name="Sizova M."/>
            <person name="Hazen A."/>
            <person name="Epstein S."/>
            <person name="Walker B."/>
            <person name="Young S."/>
            <person name="Zeng Q."/>
            <person name="Gargeya S."/>
            <person name="Fitzgerald M."/>
            <person name="Haas B."/>
            <person name="Abouelleil A."/>
            <person name="Allen A.W."/>
            <person name="Alvarado L."/>
            <person name="Arachchi H.M."/>
            <person name="Berlin A.M."/>
            <person name="Chapman S.B."/>
            <person name="Gainer-Dewar J."/>
            <person name="Goldberg J."/>
            <person name="Griggs A."/>
            <person name="Gujja S."/>
            <person name="Hansen M."/>
            <person name="Howarth C."/>
            <person name="Imamovic A."/>
            <person name="Ireland A."/>
            <person name="Larimer J."/>
            <person name="McCowan C."/>
            <person name="Murphy C."/>
            <person name="Pearson M."/>
            <person name="Poon T.W."/>
            <person name="Priest M."/>
            <person name="Roberts A."/>
            <person name="Saif S."/>
            <person name="Shea T."/>
            <person name="Sisk P."/>
            <person name="Sykes S."/>
            <person name="Wortman J."/>
            <person name="Nusbaum C."/>
            <person name="Birren B."/>
        </authorList>
    </citation>
    <scope>NUCLEOTIDE SEQUENCE [LARGE SCALE GENOMIC DNA]</scope>
    <source>
        <strain evidence="2">ACB1</strain>
    </source>
</reference>
<sequence>MTENKNYYKKKLILFLFIITTIFGLLSLFGYYSAKIQDPLQLLSAVLYGTIKLFLFVSPISPEEKTPFIYEFAKWAAPILTSAFIFTQISNVLLHVKNVLVNRLSAKHVLFFGNSEMGELLIGNLQKEKNYKISLVTKDFLDERLKNKYEKKGIACYQLDFEKSDKNEIKELFSTLNISKAKYIFFCGESDLENFSLYANVIQRIKPKKSISTYVHCESGTVAGYMEELLKEERKKEESLKKLDSLHFNQKDLTVRLIMEDELVKKSIFRSLTGLSDIGSDTSPAISSYKASDISPATSSATSYTVSSTIPSSMPSVTLEAKDISVENMDEAIRPPHILLFGINDLSLPLIKQLANDATLSLRKNTRLTLIGDVASRNPDIQNPNQEVDIQKVDMQKVDMQSMAPMTSLKRALEIDCFDLGSSTEEWKQQEKLRQYLKSIREESAPLLIFLMHQDVIQNLKALNLINRYFENVPKIIRNVSNVDLTKLLPQNQGKIRSFGDLSEIMTGEVIIREELDKRAKAFNKSYNQASSIAGMGEGTSWNELSYVKKNSSRQSASHAAIKEEILKTVLKGKSSQEMRTYLKEKFEEFARLQDLQKKSKEAFQKEFRAFLKENPVLDFLSRLEHKRWCNSYYAMGFRFGEKKDESRKTHPCLIEDWAMVIGEKFDICHPEYDLLSVFTLFQEER</sequence>
<organism evidence="2 3">
    <name type="scientific">Oribacterium parvum ACB1</name>
    <dbReference type="NCBI Taxonomy" id="796943"/>
    <lineage>
        <taxon>Bacteria</taxon>
        <taxon>Bacillati</taxon>
        <taxon>Bacillota</taxon>
        <taxon>Clostridia</taxon>
        <taxon>Lachnospirales</taxon>
        <taxon>Lachnospiraceae</taxon>
        <taxon>Oribacterium</taxon>
    </lineage>
</organism>
<dbReference type="HOGENOM" id="CLU_453308_0_0_9"/>
<name>G9WNF9_9FIRM</name>
<evidence type="ECO:0000313" key="3">
    <source>
        <dbReference type="Proteomes" id="UP000018461"/>
    </source>
</evidence>
<evidence type="ECO:0000313" key="2">
    <source>
        <dbReference type="EMBL" id="EHL10696.1"/>
    </source>
</evidence>